<name>A0AAE9YY27_9GAMM</name>
<proteinExistence type="inferred from homology"/>
<feature type="transmembrane region" description="Helical" evidence="12">
    <location>
        <begin position="370"/>
        <end position="396"/>
    </location>
</feature>
<keyword evidence="8" id="KW-0915">Sodium</keyword>
<evidence type="ECO:0000313" key="15">
    <source>
        <dbReference type="Proteomes" id="UP000032352"/>
    </source>
</evidence>
<comment type="similarity">
    <text evidence="2">Belongs to the monovalent cation:proton antiporter 1 (CPA1) transporter (TC 2.A.36) family.</text>
</comment>
<dbReference type="EMBL" id="CP059733">
    <property type="protein sequence ID" value="WDE03336.1"/>
    <property type="molecule type" value="Genomic_DNA"/>
</dbReference>
<dbReference type="GO" id="GO:0015385">
    <property type="term" value="F:sodium:proton antiporter activity"/>
    <property type="evidence" value="ECO:0007669"/>
    <property type="project" value="InterPro"/>
</dbReference>
<feature type="transmembrane region" description="Helical" evidence="12">
    <location>
        <begin position="308"/>
        <end position="331"/>
    </location>
</feature>
<dbReference type="RefSeq" id="WP_044837392.1">
    <property type="nucleotide sequence ID" value="NZ_CP059733.1"/>
</dbReference>
<evidence type="ECO:0000256" key="10">
    <source>
        <dbReference type="ARBA" id="ARBA00023136"/>
    </source>
</evidence>
<evidence type="ECO:0000256" key="3">
    <source>
        <dbReference type="ARBA" id="ARBA00022448"/>
    </source>
</evidence>
<feature type="transmembrane region" description="Helical" evidence="12">
    <location>
        <begin position="283"/>
        <end position="302"/>
    </location>
</feature>
<keyword evidence="3" id="KW-0813">Transport</keyword>
<dbReference type="PANTHER" id="PTHR10110:SF195">
    <property type="entry name" value="NA(+)_H(+) ANTIPORTER NHAS2"/>
    <property type="match status" value="1"/>
</dbReference>
<evidence type="ECO:0000256" key="8">
    <source>
        <dbReference type="ARBA" id="ARBA00023053"/>
    </source>
</evidence>
<evidence type="ECO:0000256" key="4">
    <source>
        <dbReference type="ARBA" id="ARBA00022449"/>
    </source>
</evidence>
<keyword evidence="7 12" id="KW-1133">Transmembrane helix</keyword>
<dbReference type="GO" id="GO:0015386">
    <property type="term" value="F:potassium:proton antiporter activity"/>
    <property type="evidence" value="ECO:0007669"/>
    <property type="project" value="TreeGrafter"/>
</dbReference>
<feature type="domain" description="Cation/H+ exchanger transmembrane" evidence="13">
    <location>
        <begin position="17"/>
        <end position="389"/>
    </location>
</feature>
<dbReference type="KEGG" id="tvd:SG34_018260"/>
<feature type="transmembrane region" description="Helical" evidence="12">
    <location>
        <begin position="159"/>
        <end position="179"/>
    </location>
</feature>
<feature type="transmembrane region" description="Helical" evidence="12">
    <location>
        <begin position="93"/>
        <end position="113"/>
    </location>
</feature>
<sequence length="401" mass="44012">MTSFPLLTILITLTLCFLLAELLSEKVKVNKPLSYLLVGFVISELLTRNDIDILLRADNFSMLTFQGLLPLILFEMTLSLVKAPRVELAKCAGLALYLFVVFVPVASVIVYFLMDQPFYFPPMAALLSIAVIAAVEPACSRLSFTQVKLTRPVRSQIEVETVISDALAAVLFSFALIFATSGLDTRELSTNLTLAFAKLVFGGLLAGVFLGYVSTFIIKISRSPASHLLLTLALAYGSYFLAEAVLEASGVVAVLTAGLVFRVKTANSSGFKAIKGSWNQIGYYADAWLFLLLGMTFTLEMFTERYLAMLILIFALVAGKAVAGLSGYWLFRPYRGEVAAKPMINSIVLGNYNGALAVALVLSLPVELSYWWTIQAMVFGVVLYSLVIQLPVFNFINRLYR</sequence>
<evidence type="ECO:0000256" key="9">
    <source>
        <dbReference type="ARBA" id="ARBA00023065"/>
    </source>
</evidence>
<evidence type="ECO:0000256" key="1">
    <source>
        <dbReference type="ARBA" id="ARBA00004651"/>
    </source>
</evidence>
<feature type="transmembrane region" description="Helical" evidence="12">
    <location>
        <begin position="248"/>
        <end position="263"/>
    </location>
</feature>
<evidence type="ECO:0000313" key="14">
    <source>
        <dbReference type="EMBL" id="WDE03336.1"/>
    </source>
</evidence>
<dbReference type="PANTHER" id="PTHR10110">
    <property type="entry name" value="SODIUM/HYDROGEN EXCHANGER"/>
    <property type="match status" value="1"/>
</dbReference>
<dbReference type="GO" id="GO:0051453">
    <property type="term" value="P:regulation of intracellular pH"/>
    <property type="evidence" value="ECO:0007669"/>
    <property type="project" value="TreeGrafter"/>
</dbReference>
<keyword evidence="15" id="KW-1185">Reference proteome</keyword>
<evidence type="ECO:0000259" key="13">
    <source>
        <dbReference type="Pfam" id="PF00999"/>
    </source>
</evidence>
<evidence type="ECO:0000256" key="6">
    <source>
        <dbReference type="ARBA" id="ARBA00022692"/>
    </source>
</evidence>
<reference evidence="14 15" key="2">
    <citation type="journal article" date="2022" name="Mar. Drugs">
        <title>Bioassay-Guided Fractionation Leads to the Detection of Cholic Acid Generated by the Rare Thalassomonas sp.</title>
        <authorList>
            <person name="Pheiffer F."/>
            <person name="Schneider Y.K."/>
            <person name="Hansen E.H."/>
            <person name="Andersen J.H."/>
            <person name="Isaksson J."/>
            <person name="Busche T."/>
            <person name="R C."/>
            <person name="Kalinowski J."/>
            <person name="Zyl L.V."/>
            <person name="Trindade M."/>
        </authorList>
    </citation>
    <scope>NUCLEOTIDE SEQUENCE [LARGE SCALE GENOMIC DNA]</scope>
    <source>
        <strain evidence="14 15">XOM25</strain>
    </source>
</reference>
<dbReference type="Proteomes" id="UP000032352">
    <property type="component" value="Chromosome"/>
</dbReference>
<keyword evidence="5" id="KW-1003">Cell membrane</keyword>
<dbReference type="InterPro" id="IPR006153">
    <property type="entry name" value="Cation/H_exchanger_TM"/>
</dbReference>
<reference evidence="14 15" key="1">
    <citation type="journal article" date="2015" name="Genome Announc.">
        <title>Draft Genome Sequences of Marine Isolates of Thalassomonas viridans and Thalassomonas actiniarum.</title>
        <authorList>
            <person name="Olonade I."/>
            <person name="van Zyl L.J."/>
            <person name="Trindade M."/>
        </authorList>
    </citation>
    <scope>NUCLEOTIDE SEQUENCE [LARGE SCALE GENOMIC DNA]</scope>
    <source>
        <strain evidence="14 15">XOM25</strain>
    </source>
</reference>
<evidence type="ECO:0000256" key="7">
    <source>
        <dbReference type="ARBA" id="ARBA00022989"/>
    </source>
</evidence>
<gene>
    <name evidence="14" type="ORF">SG34_018260</name>
</gene>
<evidence type="ECO:0000256" key="12">
    <source>
        <dbReference type="SAM" id="Phobius"/>
    </source>
</evidence>
<keyword evidence="11" id="KW-0739">Sodium transport</keyword>
<protein>
    <submittedName>
        <fullName evidence="14">Cation:proton antiporter</fullName>
    </submittedName>
</protein>
<keyword evidence="4" id="KW-0050">Antiport</keyword>
<dbReference type="Pfam" id="PF00999">
    <property type="entry name" value="Na_H_Exchanger"/>
    <property type="match status" value="1"/>
</dbReference>
<dbReference type="GO" id="GO:0005886">
    <property type="term" value="C:plasma membrane"/>
    <property type="evidence" value="ECO:0007669"/>
    <property type="project" value="UniProtKB-SubCell"/>
</dbReference>
<accession>A0AAE9YY27</accession>
<keyword evidence="6 12" id="KW-0812">Transmembrane</keyword>
<comment type="subcellular location">
    <subcellularLocation>
        <location evidence="1">Cell membrane</location>
        <topology evidence="1">Multi-pass membrane protein</topology>
    </subcellularLocation>
</comment>
<keyword evidence="9" id="KW-0406">Ion transport</keyword>
<keyword evidence="10 12" id="KW-0472">Membrane</keyword>
<feature type="transmembrane region" description="Helical" evidence="12">
    <location>
        <begin position="343"/>
        <end position="364"/>
    </location>
</feature>
<evidence type="ECO:0000256" key="2">
    <source>
        <dbReference type="ARBA" id="ARBA00007367"/>
    </source>
</evidence>
<dbReference type="AlphaFoldDB" id="A0AAE9YY27"/>
<feature type="transmembrane region" description="Helical" evidence="12">
    <location>
        <begin position="199"/>
        <end position="218"/>
    </location>
</feature>
<evidence type="ECO:0000256" key="5">
    <source>
        <dbReference type="ARBA" id="ARBA00022475"/>
    </source>
</evidence>
<evidence type="ECO:0000256" key="11">
    <source>
        <dbReference type="ARBA" id="ARBA00023201"/>
    </source>
</evidence>
<dbReference type="InterPro" id="IPR018422">
    <property type="entry name" value="Cation/H_exchanger_CPA1"/>
</dbReference>
<organism evidence="14 15">
    <name type="scientific">Thalassomonas viridans</name>
    <dbReference type="NCBI Taxonomy" id="137584"/>
    <lineage>
        <taxon>Bacteria</taxon>
        <taxon>Pseudomonadati</taxon>
        <taxon>Pseudomonadota</taxon>
        <taxon>Gammaproteobacteria</taxon>
        <taxon>Alteromonadales</taxon>
        <taxon>Colwelliaceae</taxon>
        <taxon>Thalassomonas</taxon>
    </lineage>
</organism>
<dbReference type="GO" id="GO:0098719">
    <property type="term" value="P:sodium ion import across plasma membrane"/>
    <property type="evidence" value="ECO:0007669"/>
    <property type="project" value="TreeGrafter"/>
</dbReference>